<dbReference type="GO" id="GO:0015824">
    <property type="term" value="P:proline transport"/>
    <property type="evidence" value="ECO:0007669"/>
    <property type="project" value="TreeGrafter"/>
</dbReference>
<feature type="transmembrane region" description="Helical" evidence="14">
    <location>
        <begin position="292"/>
        <end position="320"/>
    </location>
</feature>
<feature type="transmembrane region" description="Helical" evidence="14">
    <location>
        <begin position="75"/>
        <end position="94"/>
    </location>
</feature>
<feature type="transmembrane region" description="Helical" evidence="14">
    <location>
        <begin position="43"/>
        <end position="69"/>
    </location>
</feature>
<accession>A0A6B3N5F9</accession>
<comment type="caution">
    <text evidence="15">The sequence shown here is derived from an EMBL/GenBank/DDBJ whole genome shotgun (WGS) entry which is preliminary data.</text>
</comment>
<sequence>MHPADYFIVVIYLISIVILGIVLQRKASEGIESYFLGNRNLPWWVLGASGMASNTDIAGTMLITALIYALGTKGFFIEIRGGIVLVMAFFMIFMGKWNRRAKVMTLAEWMQLRFGSGVQGNLARIISAIANLVISIWIISYFAVGGGKFFGELLAINDRFAAIFMILLAMGYTVVSGFYGVVWTDVFQGVLIFIAIIYVCAIALNTAKIPDEFLISVPLAEGKFQSISTTVTDWSNLWSSMELNLPGQYSVYNLFGITIFFYLLKTTLEGYSGVGGYMSQRYFAAKSDREAGLLSLLWILLLAFRWPLVTAFAVLGIHYGVTQEVIADPELVLPTVITEYIPVGIKGLLIACFIAAAMSTFDSIINSSAAYWVKDIYQAYINPQANRQQLIFQSRLASIVIVLLGLLFSFPVVNINDIWGWLTLGFGSGLFVPLLLRWYWWRFNGYGFALGTVVGIIAAISTKFMGITFPEYANFLIPSLCSFAGCILGTMMTEPTNQEVIDNFYKVTRPFGFWGKVSTNLPSSIQAKIKAENYRDILSTLIAVPWQLSLFLMGIMLIMKRWDNFGILLLFFMLLSISLYFTWFRHLAKEVKIESNDQEDGEMER</sequence>
<keyword evidence="9" id="KW-0406">Ion transport</keyword>
<dbReference type="InterPro" id="IPR038377">
    <property type="entry name" value="Na/Glc_symporter_sf"/>
</dbReference>
<dbReference type="PANTHER" id="PTHR48086">
    <property type="entry name" value="SODIUM/PROLINE SYMPORTER-RELATED"/>
    <property type="match status" value="1"/>
</dbReference>
<evidence type="ECO:0000256" key="1">
    <source>
        <dbReference type="ARBA" id="ARBA00004651"/>
    </source>
</evidence>
<keyword evidence="8" id="KW-0915">Sodium</keyword>
<dbReference type="PROSITE" id="PS50283">
    <property type="entry name" value="NA_SOLUT_SYMP_3"/>
    <property type="match status" value="1"/>
</dbReference>
<gene>
    <name evidence="15" type="ORF">F6J89_04000</name>
</gene>
<evidence type="ECO:0000256" key="2">
    <source>
        <dbReference type="ARBA" id="ARBA00006434"/>
    </source>
</evidence>
<evidence type="ECO:0000256" key="11">
    <source>
        <dbReference type="ARBA" id="ARBA00023201"/>
    </source>
</evidence>
<feature type="transmembrane region" description="Helical" evidence="14">
    <location>
        <begin position="565"/>
        <end position="584"/>
    </location>
</feature>
<evidence type="ECO:0000256" key="4">
    <source>
        <dbReference type="ARBA" id="ARBA00022475"/>
    </source>
</evidence>
<keyword evidence="4" id="KW-1003">Cell membrane</keyword>
<dbReference type="GO" id="GO:0005298">
    <property type="term" value="F:proline:sodium symporter activity"/>
    <property type="evidence" value="ECO:0007669"/>
    <property type="project" value="TreeGrafter"/>
</dbReference>
<feature type="transmembrane region" description="Helical" evidence="14">
    <location>
        <begin position="160"/>
        <end position="182"/>
    </location>
</feature>
<comment type="catalytic activity">
    <reaction evidence="12">
        <text>L-proline(in) + Na(+)(in) = L-proline(out) + Na(+)(out)</text>
        <dbReference type="Rhea" id="RHEA:28967"/>
        <dbReference type="ChEBI" id="CHEBI:29101"/>
        <dbReference type="ChEBI" id="CHEBI:60039"/>
    </reaction>
</comment>
<feature type="transmembrane region" description="Helical" evidence="14">
    <location>
        <begin position="6"/>
        <end position="23"/>
    </location>
</feature>
<feature type="transmembrane region" description="Helical" evidence="14">
    <location>
        <begin position="472"/>
        <end position="491"/>
    </location>
</feature>
<keyword evidence="5 14" id="KW-0812">Transmembrane</keyword>
<dbReference type="Pfam" id="PF00474">
    <property type="entry name" value="SSF"/>
    <property type="match status" value="1"/>
</dbReference>
<evidence type="ECO:0000256" key="6">
    <source>
        <dbReference type="ARBA" id="ARBA00022847"/>
    </source>
</evidence>
<dbReference type="Gene3D" id="1.20.1730.10">
    <property type="entry name" value="Sodium/glucose cotransporter"/>
    <property type="match status" value="1"/>
</dbReference>
<keyword evidence="11" id="KW-0739">Sodium transport</keyword>
<feature type="transmembrane region" description="Helical" evidence="14">
    <location>
        <begin position="189"/>
        <end position="207"/>
    </location>
</feature>
<evidence type="ECO:0000256" key="8">
    <source>
        <dbReference type="ARBA" id="ARBA00023053"/>
    </source>
</evidence>
<keyword evidence="6" id="KW-0769">Symport</keyword>
<proteinExistence type="inferred from homology"/>
<dbReference type="AlphaFoldDB" id="A0A6B3N5F9"/>
<feature type="transmembrane region" description="Helical" evidence="14">
    <location>
        <begin position="122"/>
        <end position="144"/>
    </location>
</feature>
<dbReference type="InterPro" id="IPR050277">
    <property type="entry name" value="Sodium:Solute_Symporter"/>
</dbReference>
<evidence type="ECO:0000256" key="9">
    <source>
        <dbReference type="ARBA" id="ARBA00023065"/>
    </source>
</evidence>
<evidence type="ECO:0000256" key="14">
    <source>
        <dbReference type="SAM" id="Phobius"/>
    </source>
</evidence>
<dbReference type="PANTHER" id="PTHR48086:SF3">
    <property type="entry name" value="SODIUM_PROLINE SYMPORTER"/>
    <property type="match status" value="1"/>
</dbReference>
<keyword evidence="7 14" id="KW-1133">Transmembrane helix</keyword>
<evidence type="ECO:0000256" key="10">
    <source>
        <dbReference type="ARBA" id="ARBA00023136"/>
    </source>
</evidence>
<feature type="transmembrane region" description="Helical" evidence="14">
    <location>
        <begin position="537"/>
        <end position="559"/>
    </location>
</feature>
<evidence type="ECO:0000256" key="3">
    <source>
        <dbReference type="ARBA" id="ARBA00022448"/>
    </source>
</evidence>
<comment type="subcellular location">
    <subcellularLocation>
        <location evidence="1">Cell membrane</location>
        <topology evidence="1">Multi-pass membrane protein</topology>
    </subcellularLocation>
</comment>
<reference evidence="15" key="1">
    <citation type="submission" date="2019-11" db="EMBL/GenBank/DDBJ databases">
        <title>Genomic insights into an expanded diversity of filamentous marine cyanobacteria reveals the extraordinary biosynthetic potential of Moorea and Okeania.</title>
        <authorList>
            <person name="Ferreira Leao T."/>
            <person name="Wang M."/>
            <person name="Moss N."/>
            <person name="Da Silva R."/>
            <person name="Sanders J."/>
            <person name="Nurk S."/>
            <person name="Gurevich A."/>
            <person name="Humphrey G."/>
            <person name="Reher R."/>
            <person name="Zhu Q."/>
            <person name="Belda-Ferre P."/>
            <person name="Glukhov E."/>
            <person name="Rex R."/>
            <person name="Dorrestein P.C."/>
            <person name="Knight R."/>
            <person name="Pevzner P."/>
            <person name="Gerwick W.H."/>
            <person name="Gerwick L."/>
        </authorList>
    </citation>
    <scope>NUCLEOTIDE SEQUENCE</scope>
    <source>
        <strain evidence="15">SIO1C4</strain>
    </source>
</reference>
<evidence type="ECO:0000256" key="5">
    <source>
        <dbReference type="ARBA" id="ARBA00022692"/>
    </source>
</evidence>
<evidence type="ECO:0000256" key="7">
    <source>
        <dbReference type="ARBA" id="ARBA00022989"/>
    </source>
</evidence>
<protein>
    <submittedName>
        <fullName evidence="15">Sodium:solute symporter</fullName>
    </submittedName>
</protein>
<evidence type="ECO:0000313" key="15">
    <source>
        <dbReference type="EMBL" id="NER26797.1"/>
    </source>
</evidence>
<feature type="transmembrane region" description="Helical" evidence="14">
    <location>
        <begin position="419"/>
        <end position="439"/>
    </location>
</feature>
<keyword evidence="10 14" id="KW-0472">Membrane</keyword>
<comment type="similarity">
    <text evidence="2 13">Belongs to the sodium:solute symporter (SSF) (TC 2.A.21) family.</text>
</comment>
<feature type="transmembrane region" description="Helical" evidence="14">
    <location>
        <begin position="251"/>
        <end position="271"/>
    </location>
</feature>
<name>A0A6B3N5F9_9CYAN</name>
<evidence type="ECO:0000256" key="12">
    <source>
        <dbReference type="ARBA" id="ARBA00033708"/>
    </source>
</evidence>
<feature type="transmembrane region" description="Helical" evidence="14">
    <location>
        <begin position="396"/>
        <end position="413"/>
    </location>
</feature>
<organism evidence="15">
    <name type="scientific">Symploca sp. SIO1C4</name>
    <dbReference type="NCBI Taxonomy" id="2607765"/>
    <lineage>
        <taxon>Bacteria</taxon>
        <taxon>Bacillati</taxon>
        <taxon>Cyanobacteriota</taxon>
        <taxon>Cyanophyceae</taxon>
        <taxon>Coleofasciculales</taxon>
        <taxon>Coleofasciculaceae</taxon>
        <taxon>Symploca</taxon>
    </lineage>
</organism>
<feature type="transmembrane region" description="Helical" evidence="14">
    <location>
        <begin position="340"/>
        <end position="361"/>
    </location>
</feature>
<dbReference type="GO" id="GO:0005886">
    <property type="term" value="C:plasma membrane"/>
    <property type="evidence" value="ECO:0007669"/>
    <property type="project" value="UniProtKB-SubCell"/>
</dbReference>
<evidence type="ECO:0000256" key="13">
    <source>
        <dbReference type="RuleBase" id="RU362091"/>
    </source>
</evidence>
<feature type="transmembrane region" description="Helical" evidence="14">
    <location>
        <begin position="446"/>
        <end position="466"/>
    </location>
</feature>
<keyword evidence="3" id="KW-0813">Transport</keyword>
<dbReference type="InterPro" id="IPR001734">
    <property type="entry name" value="Na/solute_symporter"/>
</dbReference>
<dbReference type="EMBL" id="JAAHFQ010000050">
    <property type="protein sequence ID" value="NER26797.1"/>
    <property type="molecule type" value="Genomic_DNA"/>
</dbReference>
<dbReference type="GO" id="GO:0015193">
    <property type="term" value="F:L-proline transmembrane transporter activity"/>
    <property type="evidence" value="ECO:0007669"/>
    <property type="project" value="TreeGrafter"/>
</dbReference>